<dbReference type="GO" id="GO:0046353">
    <property type="term" value="F:aminoglycoside 3-N-acetyltransferase activity"/>
    <property type="evidence" value="ECO:0007669"/>
    <property type="project" value="UniProtKB-EC"/>
</dbReference>
<keyword evidence="2" id="KW-0012">Acyltransferase</keyword>
<feature type="compositionally biased region" description="Basic residues" evidence="1">
    <location>
        <begin position="230"/>
        <end position="244"/>
    </location>
</feature>
<keyword evidence="2" id="KW-0808">Transferase</keyword>
<reference evidence="2" key="1">
    <citation type="submission" date="2020-02" db="EMBL/GenBank/DDBJ databases">
        <authorList>
            <person name="Meier V. D."/>
        </authorList>
    </citation>
    <scope>NUCLEOTIDE SEQUENCE</scope>
    <source>
        <strain evidence="2">AVDCRST_MAG59</strain>
    </source>
</reference>
<evidence type="ECO:0000256" key="1">
    <source>
        <dbReference type="SAM" id="MobiDB-lite"/>
    </source>
</evidence>
<dbReference type="AlphaFoldDB" id="A0A6J4UTV1"/>
<name>A0A6J4UTV1_9BACT</name>
<proteinExistence type="predicted"/>
<feature type="compositionally biased region" description="Low complexity" evidence="1">
    <location>
        <begin position="119"/>
        <end position="145"/>
    </location>
</feature>
<feature type="compositionally biased region" description="Basic and acidic residues" evidence="1">
    <location>
        <begin position="75"/>
        <end position="84"/>
    </location>
</feature>
<feature type="compositionally biased region" description="Low complexity" evidence="1">
    <location>
        <begin position="177"/>
        <end position="187"/>
    </location>
</feature>
<feature type="region of interest" description="Disordered" evidence="1">
    <location>
        <begin position="200"/>
        <end position="244"/>
    </location>
</feature>
<feature type="compositionally biased region" description="Basic residues" evidence="1">
    <location>
        <begin position="85"/>
        <end position="97"/>
    </location>
</feature>
<feature type="compositionally biased region" description="Basic and acidic residues" evidence="1">
    <location>
        <begin position="11"/>
        <end position="38"/>
    </location>
</feature>
<feature type="compositionally biased region" description="Basic residues" evidence="1">
    <location>
        <begin position="200"/>
        <end position="220"/>
    </location>
</feature>
<dbReference type="EC" id="2.3.1.81" evidence="2"/>
<evidence type="ECO:0000313" key="2">
    <source>
        <dbReference type="EMBL" id="CAA9558004.1"/>
    </source>
</evidence>
<protein>
    <submittedName>
        <fullName evidence="2">Aminoglycoside N(3)-acetyltransferase &gt; AAC(3)-II,III,IV,VI,VIII,IX,X</fullName>
        <ecNumber evidence="2">2.3.1.81</ecNumber>
    </submittedName>
</protein>
<feature type="region of interest" description="Disordered" evidence="1">
    <location>
        <begin position="1"/>
        <end position="187"/>
    </location>
</feature>
<sequence length="292" mass="31063">DPIPACRRPPTPRDRAGRPPDGPHPDERPRLGRRRVGDGRPGAPGRARSGGDGDGLRRLGGRHLRPRDAASGLEGRGRGGDARVRPRHLRGRPRARPGARADPHLARGAAQPPPGGQRSGPRAAGGLAGRRSPLGRPLRARLAPRQARRGGRSGSDARSPARYADVAPPCRGDGQGRAEAAGRLPDAAAGGRLRRLARVPGHRHQRRRVRLRSRRRRGRRYHGDGGGRGGLRRNRAAGLGRRHRPVGDCRGGAVLPVPGARVASVRRAVAGGAVRPARGDRTAAGWWAGFRL</sequence>
<dbReference type="EMBL" id="CADCWF010000148">
    <property type="protein sequence ID" value="CAA9558004.1"/>
    <property type="molecule type" value="Genomic_DNA"/>
</dbReference>
<feature type="non-terminal residue" evidence="2">
    <location>
        <position position="292"/>
    </location>
</feature>
<feature type="non-terminal residue" evidence="2">
    <location>
        <position position="1"/>
    </location>
</feature>
<organism evidence="2">
    <name type="scientific">uncultured Thermomicrobiales bacterium</name>
    <dbReference type="NCBI Taxonomy" id="1645740"/>
    <lineage>
        <taxon>Bacteria</taxon>
        <taxon>Pseudomonadati</taxon>
        <taxon>Thermomicrobiota</taxon>
        <taxon>Thermomicrobia</taxon>
        <taxon>Thermomicrobiales</taxon>
        <taxon>environmental samples</taxon>
    </lineage>
</organism>
<gene>
    <name evidence="2" type="ORF">AVDCRST_MAG59-2401</name>
</gene>
<accession>A0A6J4UTV1</accession>